<evidence type="ECO:0000256" key="4">
    <source>
        <dbReference type="ARBA" id="ARBA00023004"/>
    </source>
</evidence>
<dbReference type="PROSITE" id="PS00198">
    <property type="entry name" value="4FE4S_FER_1"/>
    <property type="match status" value="1"/>
</dbReference>
<keyword evidence="4" id="KW-0408">Iron</keyword>
<dbReference type="AlphaFoldDB" id="A0A9D1PD23"/>
<evidence type="ECO:0000259" key="6">
    <source>
        <dbReference type="Pfam" id="PF02754"/>
    </source>
</evidence>
<dbReference type="Pfam" id="PF02754">
    <property type="entry name" value="CCG"/>
    <property type="match status" value="2"/>
</dbReference>
<keyword evidence="3" id="KW-0560">Oxidoreductase</keyword>
<accession>A0A9D1PD23</accession>
<proteinExistence type="predicted"/>
<evidence type="ECO:0000256" key="3">
    <source>
        <dbReference type="ARBA" id="ARBA00023002"/>
    </source>
</evidence>
<dbReference type="InterPro" id="IPR051460">
    <property type="entry name" value="HdrC_iron-sulfur_subunit"/>
</dbReference>
<gene>
    <name evidence="8" type="ORF">H9747_04945</name>
</gene>
<feature type="domain" description="Cysteine-rich" evidence="6">
    <location>
        <begin position="528"/>
        <end position="610"/>
    </location>
</feature>
<feature type="domain" description="Cysteine-rich" evidence="6">
    <location>
        <begin position="419"/>
        <end position="498"/>
    </location>
</feature>
<evidence type="ECO:0000256" key="2">
    <source>
        <dbReference type="ARBA" id="ARBA00022723"/>
    </source>
</evidence>
<dbReference type="Pfam" id="PF13534">
    <property type="entry name" value="Fer4_17"/>
    <property type="match status" value="1"/>
</dbReference>
<dbReference type="NCBIfam" id="NF045663">
    <property type="entry name" value="diclust_near_Sec"/>
    <property type="match status" value="1"/>
</dbReference>
<dbReference type="InterPro" id="IPR009051">
    <property type="entry name" value="Helical_ferredxn"/>
</dbReference>
<dbReference type="GO" id="GO:0005886">
    <property type="term" value="C:plasma membrane"/>
    <property type="evidence" value="ECO:0007669"/>
    <property type="project" value="TreeGrafter"/>
</dbReference>
<dbReference type="InterPro" id="IPR017900">
    <property type="entry name" value="4Fe4S_Fe_S_CS"/>
</dbReference>
<comment type="caution">
    <text evidence="8">The sequence shown here is derived from an EMBL/GenBank/DDBJ whole genome shotgun (WGS) entry which is preliminary data.</text>
</comment>
<keyword evidence="5" id="KW-0411">Iron-sulfur</keyword>
<dbReference type="EMBL" id="DXIQ01000028">
    <property type="protein sequence ID" value="HIV38334.1"/>
    <property type="molecule type" value="Genomic_DNA"/>
</dbReference>
<reference evidence="8" key="1">
    <citation type="journal article" date="2021" name="PeerJ">
        <title>Extensive microbial diversity within the chicken gut microbiome revealed by metagenomics and culture.</title>
        <authorList>
            <person name="Gilroy R."/>
            <person name="Ravi A."/>
            <person name="Getino M."/>
            <person name="Pursley I."/>
            <person name="Horton D.L."/>
            <person name="Alikhan N.F."/>
            <person name="Baker D."/>
            <person name="Gharbi K."/>
            <person name="Hall N."/>
            <person name="Watson M."/>
            <person name="Adriaenssens E.M."/>
            <person name="Foster-Nyarko E."/>
            <person name="Jarju S."/>
            <person name="Secka A."/>
            <person name="Antonio M."/>
            <person name="Oren A."/>
            <person name="Chaudhuri R.R."/>
            <person name="La Ragione R."/>
            <person name="Hildebrand F."/>
            <person name="Pallen M.J."/>
        </authorList>
    </citation>
    <scope>NUCLEOTIDE SEQUENCE</scope>
    <source>
        <strain evidence="8">CHK195-9823</strain>
    </source>
</reference>
<feature type="domain" description="Dihydroprymidine dehydrogenase" evidence="7">
    <location>
        <begin position="18"/>
        <end position="108"/>
    </location>
</feature>
<reference evidence="8" key="2">
    <citation type="submission" date="2021-04" db="EMBL/GenBank/DDBJ databases">
        <authorList>
            <person name="Gilroy R."/>
        </authorList>
    </citation>
    <scope>NUCLEOTIDE SEQUENCE</scope>
    <source>
        <strain evidence="8">CHK195-9823</strain>
    </source>
</reference>
<evidence type="ECO:0000313" key="9">
    <source>
        <dbReference type="Proteomes" id="UP000886814"/>
    </source>
</evidence>
<dbReference type="InterPro" id="IPR028261">
    <property type="entry name" value="DPD_II"/>
</dbReference>
<evidence type="ECO:0000256" key="1">
    <source>
        <dbReference type="ARBA" id="ARBA00022485"/>
    </source>
</evidence>
<organism evidence="8 9">
    <name type="scientific">Candidatus Blautia stercorigallinarum</name>
    <dbReference type="NCBI Taxonomy" id="2838501"/>
    <lineage>
        <taxon>Bacteria</taxon>
        <taxon>Bacillati</taxon>
        <taxon>Bacillota</taxon>
        <taxon>Clostridia</taxon>
        <taxon>Lachnospirales</taxon>
        <taxon>Lachnospiraceae</taxon>
        <taxon>Blautia</taxon>
    </lineage>
</organism>
<dbReference type="PANTHER" id="PTHR43255:SF1">
    <property type="entry name" value="IRON-SULFUR-BINDING OXIDOREDUCTASE FADF-RELATED"/>
    <property type="match status" value="1"/>
</dbReference>
<evidence type="ECO:0000313" key="8">
    <source>
        <dbReference type="EMBL" id="HIV38334.1"/>
    </source>
</evidence>
<dbReference type="Proteomes" id="UP000886814">
    <property type="component" value="Unassembled WGS sequence"/>
</dbReference>
<dbReference type="Pfam" id="PF14691">
    <property type="entry name" value="Fer4_20"/>
    <property type="match status" value="1"/>
</dbReference>
<evidence type="ECO:0000256" key="5">
    <source>
        <dbReference type="ARBA" id="ARBA00023014"/>
    </source>
</evidence>
<protein>
    <submittedName>
        <fullName evidence="8">4Fe-4S dicluster domain-containing protein</fullName>
    </submittedName>
</protein>
<evidence type="ECO:0000259" key="7">
    <source>
        <dbReference type="Pfam" id="PF14691"/>
    </source>
</evidence>
<dbReference type="SUPFAM" id="SSF46548">
    <property type="entry name" value="alpha-helical ferredoxin"/>
    <property type="match status" value="2"/>
</dbReference>
<sequence>MEHKDRGFVGKHYLMKQAFGQEELHQREAVCTREDPPGCSAACPLHLDVRTICAYGAKGDFGKAAGVIRGVTPFLHLLARSCPGMCQEACALSRVGEGIQMKALEKACALYGGKERGSRFLIPRKNKKVIVAGDDLFALACCWELGKKGYEIFWYTRCQNRKEPLLCWNLTEEEAEGDSASLALYRITQKIRTGAEEEISEWAEQGDALCLSPDLWRGGLPENTFGTEEKWEEREAAVWILAWAKYTAAKADRYLQGASPEGLRPPGPEESRLYVTMDGVGGSRALAGPENPDREQAEAEAGRCIQCQCLECVKGCVYLQEYKRNPRGAVREIYNNLSIVMGNHMANGMINACDLCGQCKAACPKGFDYPEVCQMARKIMVETEKMPPSAHEFGLLDQQFSLGEGFLARPQPGYDRCRYLFFPGCQALAVSPDTVEAAYRDLSERLSGGVGLILGCCGALSQWAGREDLAEEALEKIRSAWKEMGETEVICACPTCMKILKERTEIPVTGIWQVLLELGIDPVTEETVAIQDACGARGDHETQDQIRAFAAALGCQTEEIPFSGDLSPCCGYGGMVRFANPEMSEKKASFAAGRTSGKILTYCMACRDQLTRAGADSVHILELAYGTGPGPVPDLSQRRANRLKLKEKLLEEIWKEEIRREIMLPVFYENGAEEEMDRRMILKSDVEAVLKAYEASGEAVEDPEKGWLAASARIGNVTFWVKFRETEKGYLVYGAYSHRMTVE</sequence>
<dbReference type="GO" id="GO:0046872">
    <property type="term" value="F:metal ion binding"/>
    <property type="evidence" value="ECO:0007669"/>
    <property type="project" value="UniProtKB-KW"/>
</dbReference>
<keyword evidence="1" id="KW-0004">4Fe-4S</keyword>
<keyword evidence="2" id="KW-0479">Metal-binding</keyword>
<dbReference type="GO" id="GO:0016491">
    <property type="term" value="F:oxidoreductase activity"/>
    <property type="evidence" value="ECO:0007669"/>
    <property type="project" value="UniProtKB-KW"/>
</dbReference>
<dbReference type="InterPro" id="IPR004017">
    <property type="entry name" value="Cys_rich_dom"/>
</dbReference>
<dbReference type="Gene3D" id="1.10.1060.10">
    <property type="entry name" value="Alpha-helical ferredoxin"/>
    <property type="match status" value="2"/>
</dbReference>
<name>A0A9D1PD23_9FIRM</name>
<dbReference type="GO" id="GO:0051539">
    <property type="term" value="F:4 iron, 4 sulfur cluster binding"/>
    <property type="evidence" value="ECO:0007669"/>
    <property type="project" value="UniProtKB-KW"/>
</dbReference>
<dbReference type="PANTHER" id="PTHR43255">
    <property type="entry name" value="IRON-SULFUR-BINDING OXIDOREDUCTASE FADF-RELATED-RELATED"/>
    <property type="match status" value="1"/>
</dbReference>